<evidence type="ECO:0000313" key="3">
    <source>
        <dbReference type="Proteomes" id="UP000759537"/>
    </source>
</evidence>
<dbReference type="EMBL" id="WHVB01000059">
    <property type="protein sequence ID" value="KAF8463965.1"/>
    <property type="molecule type" value="Genomic_DNA"/>
</dbReference>
<gene>
    <name evidence="2" type="ORF">DFH94DRAFT_848896</name>
</gene>
<sequence>MREPSLSPYPKCSKTKRQAPMGLITDDAPPSDFYNIMAQVFLWILLAGFLILPSSFPNIQTIVKGSGTLTKVVNDVRNTPALVIAFTCCIIGTIGLCVLWWRWRRKYSWLISTIFIPGMFSGLSGVISTVVGIYGAQEGVHYGMTTTATVAATGGCTVICGFLAAIHVILKRREKARHGLQGSYGSLAGSYGAGDW</sequence>
<organism evidence="2 3">
    <name type="scientific">Russula ochroleuca</name>
    <dbReference type="NCBI Taxonomy" id="152965"/>
    <lineage>
        <taxon>Eukaryota</taxon>
        <taxon>Fungi</taxon>
        <taxon>Dikarya</taxon>
        <taxon>Basidiomycota</taxon>
        <taxon>Agaricomycotina</taxon>
        <taxon>Agaricomycetes</taxon>
        <taxon>Russulales</taxon>
        <taxon>Russulaceae</taxon>
        <taxon>Russula</taxon>
    </lineage>
</organism>
<dbReference type="AlphaFoldDB" id="A0A9P5JUT2"/>
<feature type="transmembrane region" description="Helical" evidence="1">
    <location>
        <begin position="148"/>
        <end position="170"/>
    </location>
</feature>
<feature type="transmembrane region" description="Helical" evidence="1">
    <location>
        <begin position="113"/>
        <end position="136"/>
    </location>
</feature>
<reference evidence="2" key="1">
    <citation type="submission" date="2019-10" db="EMBL/GenBank/DDBJ databases">
        <authorList>
            <consortium name="DOE Joint Genome Institute"/>
            <person name="Kuo A."/>
            <person name="Miyauchi S."/>
            <person name="Kiss E."/>
            <person name="Drula E."/>
            <person name="Kohler A."/>
            <person name="Sanchez-Garcia M."/>
            <person name="Andreopoulos B."/>
            <person name="Barry K.W."/>
            <person name="Bonito G."/>
            <person name="Buee M."/>
            <person name="Carver A."/>
            <person name="Chen C."/>
            <person name="Cichocki N."/>
            <person name="Clum A."/>
            <person name="Culley D."/>
            <person name="Crous P.W."/>
            <person name="Fauchery L."/>
            <person name="Girlanda M."/>
            <person name="Hayes R."/>
            <person name="Keri Z."/>
            <person name="LaButti K."/>
            <person name="Lipzen A."/>
            <person name="Lombard V."/>
            <person name="Magnuson J."/>
            <person name="Maillard F."/>
            <person name="Morin E."/>
            <person name="Murat C."/>
            <person name="Nolan M."/>
            <person name="Ohm R."/>
            <person name="Pangilinan J."/>
            <person name="Pereira M."/>
            <person name="Perotto S."/>
            <person name="Peter M."/>
            <person name="Riley R."/>
            <person name="Sitrit Y."/>
            <person name="Stielow B."/>
            <person name="Szollosi G."/>
            <person name="Zifcakova L."/>
            <person name="Stursova M."/>
            <person name="Spatafora J.W."/>
            <person name="Tedersoo L."/>
            <person name="Vaario L.-M."/>
            <person name="Yamada A."/>
            <person name="Yan M."/>
            <person name="Wang P."/>
            <person name="Xu J."/>
            <person name="Bruns T."/>
            <person name="Baldrian P."/>
            <person name="Vilgalys R."/>
            <person name="Henrissat B."/>
            <person name="Grigoriev I.V."/>
            <person name="Hibbett D."/>
            <person name="Nagy L.G."/>
            <person name="Martin F.M."/>
        </authorList>
    </citation>
    <scope>NUCLEOTIDE SEQUENCE</scope>
    <source>
        <strain evidence="2">Prilba</strain>
    </source>
</reference>
<accession>A0A9P5JUT2</accession>
<keyword evidence="1" id="KW-1133">Transmembrane helix</keyword>
<keyword evidence="1" id="KW-0472">Membrane</keyword>
<dbReference type="OrthoDB" id="3254104at2759"/>
<evidence type="ECO:0000313" key="2">
    <source>
        <dbReference type="EMBL" id="KAF8463965.1"/>
    </source>
</evidence>
<reference evidence="2" key="2">
    <citation type="journal article" date="2020" name="Nat. Commun.">
        <title>Large-scale genome sequencing of mycorrhizal fungi provides insights into the early evolution of symbiotic traits.</title>
        <authorList>
            <person name="Miyauchi S."/>
            <person name="Kiss E."/>
            <person name="Kuo A."/>
            <person name="Drula E."/>
            <person name="Kohler A."/>
            <person name="Sanchez-Garcia M."/>
            <person name="Morin E."/>
            <person name="Andreopoulos B."/>
            <person name="Barry K.W."/>
            <person name="Bonito G."/>
            <person name="Buee M."/>
            <person name="Carver A."/>
            <person name="Chen C."/>
            <person name="Cichocki N."/>
            <person name="Clum A."/>
            <person name="Culley D."/>
            <person name="Crous P.W."/>
            <person name="Fauchery L."/>
            <person name="Girlanda M."/>
            <person name="Hayes R.D."/>
            <person name="Keri Z."/>
            <person name="LaButti K."/>
            <person name="Lipzen A."/>
            <person name="Lombard V."/>
            <person name="Magnuson J."/>
            <person name="Maillard F."/>
            <person name="Murat C."/>
            <person name="Nolan M."/>
            <person name="Ohm R.A."/>
            <person name="Pangilinan J."/>
            <person name="Pereira M.F."/>
            <person name="Perotto S."/>
            <person name="Peter M."/>
            <person name="Pfister S."/>
            <person name="Riley R."/>
            <person name="Sitrit Y."/>
            <person name="Stielow J.B."/>
            <person name="Szollosi G."/>
            <person name="Zifcakova L."/>
            <person name="Stursova M."/>
            <person name="Spatafora J.W."/>
            <person name="Tedersoo L."/>
            <person name="Vaario L.M."/>
            <person name="Yamada A."/>
            <person name="Yan M."/>
            <person name="Wang P."/>
            <person name="Xu J."/>
            <person name="Bruns T."/>
            <person name="Baldrian P."/>
            <person name="Vilgalys R."/>
            <person name="Dunand C."/>
            <person name="Henrissat B."/>
            <person name="Grigoriev I.V."/>
            <person name="Hibbett D."/>
            <person name="Nagy L.G."/>
            <person name="Martin F.M."/>
        </authorList>
    </citation>
    <scope>NUCLEOTIDE SEQUENCE</scope>
    <source>
        <strain evidence="2">Prilba</strain>
    </source>
</reference>
<feature type="transmembrane region" description="Helical" evidence="1">
    <location>
        <begin position="40"/>
        <end position="59"/>
    </location>
</feature>
<keyword evidence="1" id="KW-0812">Transmembrane</keyword>
<dbReference type="Proteomes" id="UP000759537">
    <property type="component" value="Unassembled WGS sequence"/>
</dbReference>
<keyword evidence="3" id="KW-1185">Reference proteome</keyword>
<evidence type="ECO:0000256" key="1">
    <source>
        <dbReference type="SAM" id="Phobius"/>
    </source>
</evidence>
<protein>
    <submittedName>
        <fullName evidence="2">Uncharacterized protein</fullName>
    </submittedName>
</protein>
<comment type="caution">
    <text evidence="2">The sequence shown here is derived from an EMBL/GenBank/DDBJ whole genome shotgun (WGS) entry which is preliminary data.</text>
</comment>
<proteinExistence type="predicted"/>
<name>A0A9P5JUT2_9AGAM</name>
<feature type="transmembrane region" description="Helical" evidence="1">
    <location>
        <begin position="79"/>
        <end position="101"/>
    </location>
</feature>